<evidence type="ECO:0000313" key="3">
    <source>
        <dbReference type="Proteomes" id="UP001430700"/>
    </source>
</evidence>
<comment type="caution">
    <text evidence="2">The sequence shown here is derived from an EMBL/GenBank/DDBJ whole genome shotgun (WGS) entry which is preliminary data.</text>
</comment>
<accession>A0ABS8M0C6</accession>
<sequence>MKLLVLILIFTFSNSFAQNSYIVDKKGNKILTRDEVTDILLVDKRISYVNLGKSWEKYIKFEDLDHAVIGPSLLKSFHLNQKKKADVYFVYGEKNDRKLVGLAYIIETIQGHHVEGFKKTFYELYLIDNNETILDQINGTSTNTEGKIALRGEISPFIKKYFSDCPALMTKLSKYDLHDQNNREILSFFFDTEYIKCQ</sequence>
<reference evidence="2" key="1">
    <citation type="submission" date="2021-11" db="EMBL/GenBank/DDBJ databases">
        <title>Description of novel Flavobacterium species.</title>
        <authorList>
            <person name="Saticioglu I.B."/>
            <person name="Ay H."/>
            <person name="Altun S."/>
            <person name="Duman M."/>
        </authorList>
    </citation>
    <scope>NUCLEOTIDE SEQUENCE</scope>
    <source>
        <strain evidence="2">F-126</strain>
    </source>
</reference>
<dbReference type="EMBL" id="JAJJMN010000001">
    <property type="protein sequence ID" value="MCC9017633.1"/>
    <property type="molecule type" value="Genomic_DNA"/>
</dbReference>
<evidence type="ECO:0000313" key="2">
    <source>
        <dbReference type="EMBL" id="MCC9017633.1"/>
    </source>
</evidence>
<keyword evidence="3" id="KW-1185">Reference proteome</keyword>
<dbReference type="RefSeq" id="WP_202704215.1">
    <property type="nucleotide sequence ID" value="NZ_JAJJMN010000001.1"/>
</dbReference>
<proteinExistence type="predicted"/>
<organism evidence="2 3">
    <name type="scientific">Flavobacterium lipolyticum</name>
    <dbReference type="NCBI Taxonomy" id="2893754"/>
    <lineage>
        <taxon>Bacteria</taxon>
        <taxon>Pseudomonadati</taxon>
        <taxon>Bacteroidota</taxon>
        <taxon>Flavobacteriia</taxon>
        <taxon>Flavobacteriales</taxon>
        <taxon>Flavobacteriaceae</taxon>
        <taxon>Flavobacterium</taxon>
    </lineage>
</organism>
<gene>
    <name evidence="2" type="ORF">LNQ34_07605</name>
</gene>
<feature type="signal peptide" evidence="1">
    <location>
        <begin position="1"/>
        <end position="17"/>
    </location>
</feature>
<feature type="chain" id="PRO_5047213678" evidence="1">
    <location>
        <begin position="18"/>
        <end position="198"/>
    </location>
</feature>
<protein>
    <submittedName>
        <fullName evidence="2">Uncharacterized protein</fullName>
    </submittedName>
</protein>
<keyword evidence="1" id="KW-0732">Signal</keyword>
<dbReference type="Proteomes" id="UP001430700">
    <property type="component" value="Unassembled WGS sequence"/>
</dbReference>
<name>A0ABS8M0C6_9FLAO</name>
<evidence type="ECO:0000256" key="1">
    <source>
        <dbReference type="SAM" id="SignalP"/>
    </source>
</evidence>